<proteinExistence type="predicted"/>
<protein>
    <recommendedName>
        <fullName evidence="3">Retrovirus-related Pol polyprotein from transposon RE1</fullName>
    </recommendedName>
</protein>
<sequence>MDVEVAKRAPVEHPLNVILAQIAQPLIPITLPPLHIQLSRTNYSFWKSQILPAVRAYGLEGFLTSDHVHPPATIADANDPQVFVENPDFLYWTCIDQFLVSWLIGSISEAMLGHVIRCTSTTKIWSTLHEVFGIQSKARILQLRQQLQLKKCATLVNEYVLKKRTLAYCLIATGQPIFDDEVILYILSGLSPEYESVVVNITSKNHITLQCVMFMLQNHEQRIESCESTTQVDVNGASVHYATKERTLSTLVITEAMAITVDNLVVHEVCRKLVHIALKCYHQFDLSYQGQEAAANANSANTSSTTYTNLQAYMTAPSSGDPNNNSWFLDSGATHHITTDSSNLASKNDYNGKEKLDLITGATLLKGVHDRGLYHLELSPTRTTRAFLAHSSQPESCSSFVIDTPMVLTLPVSNALSDNACSSFSNSTTGSASLHSCLATGTIVPVVDNIVSTPCTHVVQLITATMSQPLLHTSTNIHSMQTRFKSGIYKPKVYTVVVALPDHF</sequence>
<name>A0ABY9CGT3_VITVI</name>
<reference evidence="1 2" key="1">
    <citation type="journal article" date="2023" name="Hortic Res">
        <title>The complete reference genome for grapevine (Vitis vinifera L.) genetics and breeding.</title>
        <authorList>
            <person name="Shi X."/>
            <person name="Cao S."/>
            <person name="Wang X."/>
            <person name="Huang S."/>
            <person name="Wang Y."/>
            <person name="Liu Z."/>
            <person name="Liu W."/>
            <person name="Leng X."/>
            <person name="Peng Y."/>
            <person name="Wang N."/>
            <person name="Wang Y."/>
            <person name="Ma Z."/>
            <person name="Xu X."/>
            <person name="Zhang F."/>
            <person name="Xue H."/>
            <person name="Zhong H."/>
            <person name="Wang Y."/>
            <person name="Zhang K."/>
            <person name="Velt A."/>
            <person name="Avia K."/>
            <person name="Holtgrawe D."/>
            <person name="Grimplet J."/>
            <person name="Matus J.T."/>
            <person name="Ware D."/>
            <person name="Wu X."/>
            <person name="Wang H."/>
            <person name="Liu C."/>
            <person name="Fang Y."/>
            <person name="Rustenholz C."/>
            <person name="Cheng Z."/>
            <person name="Xiao H."/>
            <person name="Zhou Y."/>
        </authorList>
    </citation>
    <scope>NUCLEOTIDE SEQUENCE [LARGE SCALE GENOMIC DNA]</scope>
    <source>
        <strain evidence="2">cv. Pinot noir / PN40024</strain>
        <tissue evidence="1">Leaf</tissue>
    </source>
</reference>
<evidence type="ECO:0000313" key="2">
    <source>
        <dbReference type="Proteomes" id="UP001227230"/>
    </source>
</evidence>
<dbReference type="PANTHER" id="PTHR47481:SF31">
    <property type="entry name" value="OS01G0873500 PROTEIN"/>
    <property type="match status" value="1"/>
</dbReference>
<keyword evidence="2" id="KW-1185">Reference proteome</keyword>
<organism evidence="1 2">
    <name type="scientific">Vitis vinifera</name>
    <name type="common">Grape</name>
    <dbReference type="NCBI Taxonomy" id="29760"/>
    <lineage>
        <taxon>Eukaryota</taxon>
        <taxon>Viridiplantae</taxon>
        <taxon>Streptophyta</taxon>
        <taxon>Embryophyta</taxon>
        <taxon>Tracheophyta</taxon>
        <taxon>Spermatophyta</taxon>
        <taxon>Magnoliopsida</taxon>
        <taxon>eudicotyledons</taxon>
        <taxon>Gunneridae</taxon>
        <taxon>Pentapetalae</taxon>
        <taxon>rosids</taxon>
        <taxon>Vitales</taxon>
        <taxon>Vitaceae</taxon>
        <taxon>Viteae</taxon>
        <taxon>Vitis</taxon>
    </lineage>
</organism>
<dbReference type="Proteomes" id="UP001227230">
    <property type="component" value="Chromosome 8"/>
</dbReference>
<evidence type="ECO:0000313" key="1">
    <source>
        <dbReference type="EMBL" id="WJZ93380.1"/>
    </source>
</evidence>
<evidence type="ECO:0008006" key="3">
    <source>
        <dbReference type="Google" id="ProtNLM"/>
    </source>
</evidence>
<dbReference type="PANTHER" id="PTHR47481">
    <property type="match status" value="1"/>
</dbReference>
<dbReference type="Pfam" id="PF14223">
    <property type="entry name" value="Retrotran_gag_2"/>
    <property type="match status" value="1"/>
</dbReference>
<gene>
    <name evidence="1" type="ORF">VitviT2T_012325</name>
</gene>
<dbReference type="EMBL" id="CP126655">
    <property type="protein sequence ID" value="WJZ93380.1"/>
    <property type="molecule type" value="Genomic_DNA"/>
</dbReference>
<accession>A0ABY9CGT3</accession>